<evidence type="ECO:0000256" key="2">
    <source>
        <dbReference type="ARBA" id="ARBA00022741"/>
    </source>
</evidence>
<dbReference type="Pfam" id="PF17912">
    <property type="entry name" value="OB_MalK"/>
    <property type="match status" value="1"/>
</dbReference>
<reference evidence="5" key="1">
    <citation type="submission" date="2023-06" db="EMBL/GenBank/DDBJ databases">
        <title>Draft Genome Sequences of lactic acid bacteria strains isolated from fermented milk products.</title>
        <authorList>
            <person name="Elcheninov A.G."/>
            <person name="Klyukina A."/>
            <person name="Zayulina K.S."/>
            <person name="Gavirova L.A."/>
            <person name="Shcherbakova P.A."/>
            <person name="Shestakov A.I."/>
            <person name="Kublanov I.V."/>
            <person name="Kochetkova T.V."/>
        </authorList>
    </citation>
    <scope>NUCLEOTIDE SEQUENCE</scope>
    <source>
        <strain evidence="5">TOM.1374</strain>
    </source>
</reference>
<protein>
    <submittedName>
        <fullName evidence="5">Sn-glycerol-3-phosphate ABC transporter ATP-binding protein UgpC</fullName>
    </submittedName>
</protein>
<dbReference type="Proteomes" id="UP001231451">
    <property type="component" value="Unassembled WGS sequence"/>
</dbReference>
<dbReference type="InterPro" id="IPR015855">
    <property type="entry name" value="ABC_transpr_MalK-like"/>
</dbReference>
<dbReference type="AlphaFoldDB" id="A0AAP4JJI4"/>
<dbReference type="SMART" id="SM00382">
    <property type="entry name" value="AAA"/>
    <property type="match status" value="1"/>
</dbReference>
<keyword evidence="2" id="KW-0547">Nucleotide-binding</keyword>
<dbReference type="PANTHER" id="PTHR43875">
    <property type="entry name" value="MALTODEXTRIN IMPORT ATP-BINDING PROTEIN MSMX"/>
    <property type="match status" value="1"/>
</dbReference>
<accession>A0AAP4JJI4</accession>
<dbReference type="Gene3D" id="3.40.50.300">
    <property type="entry name" value="P-loop containing nucleotide triphosphate hydrolases"/>
    <property type="match status" value="1"/>
</dbReference>
<proteinExistence type="predicted"/>
<evidence type="ECO:0000256" key="1">
    <source>
        <dbReference type="ARBA" id="ARBA00022448"/>
    </source>
</evidence>
<dbReference type="InterPro" id="IPR040582">
    <property type="entry name" value="OB_MalK-like"/>
</dbReference>
<dbReference type="InterPro" id="IPR003439">
    <property type="entry name" value="ABC_transporter-like_ATP-bd"/>
</dbReference>
<dbReference type="SUPFAM" id="SSF52540">
    <property type="entry name" value="P-loop containing nucleoside triphosphate hydrolases"/>
    <property type="match status" value="1"/>
</dbReference>
<dbReference type="PROSITE" id="PS00211">
    <property type="entry name" value="ABC_TRANSPORTER_1"/>
    <property type="match status" value="1"/>
</dbReference>
<keyword evidence="1" id="KW-0813">Transport</keyword>
<dbReference type="InterPro" id="IPR003593">
    <property type="entry name" value="AAA+_ATPase"/>
</dbReference>
<dbReference type="InterPro" id="IPR017871">
    <property type="entry name" value="ABC_transporter-like_CS"/>
</dbReference>
<evidence type="ECO:0000256" key="3">
    <source>
        <dbReference type="ARBA" id="ARBA00022840"/>
    </source>
</evidence>
<dbReference type="CDD" id="cd03301">
    <property type="entry name" value="ABC_MalK_N"/>
    <property type="match status" value="1"/>
</dbReference>
<dbReference type="GO" id="GO:0005524">
    <property type="term" value="F:ATP binding"/>
    <property type="evidence" value="ECO:0007669"/>
    <property type="project" value="UniProtKB-KW"/>
</dbReference>
<evidence type="ECO:0000313" key="5">
    <source>
        <dbReference type="EMBL" id="MDM7454486.1"/>
    </source>
</evidence>
<dbReference type="Gene3D" id="2.40.50.140">
    <property type="entry name" value="Nucleic acid-binding proteins"/>
    <property type="match status" value="1"/>
</dbReference>
<dbReference type="RefSeq" id="WP_013245577.1">
    <property type="nucleotide sequence ID" value="NC_014334.2"/>
</dbReference>
<keyword evidence="3 5" id="KW-0067">ATP-binding</keyword>
<dbReference type="InterPro" id="IPR012340">
    <property type="entry name" value="NA-bd_OB-fold"/>
</dbReference>
<comment type="caution">
    <text evidence="5">The sequence shown here is derived from an EMBL/GenBank/DDBJ whole genome shotgun (WGS) entry which is preliminary data.</text>
</comment>
<dbReference type="PANTHER" id="PTHR43875:SF1">
    <property type="entry name" value="OSMOPROTECTIVE COMPOUNDS UPTAKE ATP-BINDING PROTEIN GGTA"/>
    <property type="match status" value="1"/>
</dbReference>
<dbReference type="GO" id="GO:0008643">
    <property type="term" value="P:carbohydrate transport"/>
    <property type="evidence" value="ECO:0007669"/>
    <property type="project" value="InterPro"/>
</dbReference>
<feature type="domain" description="ABC transporter" evidence="4">
    <location>
        <begin position="4"/>
        <end position="236"/>
    </location>
</feature>
<dbReference type="InterPro" id="IPR027417">
    <property type="entry name" value="P-loop_NTPase"/>
</dbReference>
<dbReference type="GO" id="GO:0055052">
    <property type="term" value="C:ATP-binding cassette (ABC) transporter complex, substrate-binding subunit-containing"/>
    <property type="evidence" value="ECO:0007669"/>
    <property type="project" value="TreeGrafter"/>
</dbReference>
<sequence>MVEIDLNHLYKKYPNAAQDSVKDFDLHIKNKEFIVFVGPSGCGKSTTLRMVAGLEDISKGTLMIDHQVMNDVAPKDRDIAMVFQNYALYPHMTVFDNMAFGLKLRKYSKDAIQERVAAAADILGLTEFLARKPADLSGGQRQRVALGRAIVRDAPIFLMDEPLSNLDAKLRVSMRAEIAKLHQRLETTTIYVTHDQTEAMTMADRVVVMSVGQIQQIGTPAEIYEYPRNQFVAGFIGSPAMNFFDVTYRDGVISDGKGLRLSVPEGRAKILEDQGYNGKQLVFGIRPEDIHSEEAFLETWPEAVIASQVVVSELLGATSQLYQKIDETEFVAIVNARDFHSPGDTVNMGFDLNKAHFFDKESTDAIQADADRTVKV</sequence>
<dbReference type="NCBIfam" id="NF008653">
    <property type="entry name" value="PRK11650.1"/>
    <property type="match status" value="1"/>
</dbReference>
<dbReference type="GO" id="GO:0140359">
    <property type="term" value="F:ABC-type transporter activity"/>
    <property type="evidence" value="ECO:0007669"/>
    <property type="project" value="InterPro"/>
</dbReference>
<dbReference type="Pfam" id="PF00005">
    <property type="entry name" value="ABC_tran"/>
    <property type="match status" value="1"/>
</dbReference>
<dbReference type="InterPro" id="IPR047641">
    <property type="entry name" value="ABC_transpr_MalK/UgpC-like"/>
</dbReference>
<dbReference type="SUPFAM" id="SSF50331">
    <property type="entry name" value="MOP-like"/>
    <property type="match status" value="1"/>
</dbReference>
<dbReference type="EMBL" id="JAUCBG010000011">
    <property type="protein sequence ID" value="MDM7454486.1"/>
    <property type="molecule type" value="Genomic_DNA"/>
</dbReference>
<evidence type="ECO:0000313" key="6">
    <source>
        <dbReference type="Proteomes" id="UP001231451"/>
    </source>
</evidence>
<dbReference type="KEGG" id="lcz:LCAZH_0926"/>
<dbReference type="FunFam" id="3.40.50.300:FF:000042">
    <property type="entry name" value="Maltose/maltodextrin ABC transporter, ATP-binding protein"/>
    <property type="match status" value="1"/>
</dbReference>
<dbReference type="InterPro" id="IPR008995">
    <property type="entry name" value="Mo/tungstate-bd_C_term_dom"/>
</dbReference>
<gene>
    <name evidence="5" type="primary">ugpC</name>
    <name evidence="5" type="ORF">QUF16_08990</name>
</gene>
<dbReference type="GO" id="GO:0016887">
    <property type="term" value="F:ATP hydrolysis activity"/>
    <property type="evidence" value="ECO:0007669"/>
    <property type="project" value="InterPro"/>
</dbReference>
<organism evidence="5 6">
    <name type="scientific">Lacticaseibacillus paracasei</name>
    <name type="common">Lactobacillus paracasei</name>
    <dbReference type="NCBI Taxonomy" id="1597"/>
    <lineage>
        <taxon>Bacteria</taxon>
        <taxon>Bacillati</taxon>
        <taxon>Bacillota</taxon>
        <taxon>Bacilli</taxon>
        <taxon>Lactobacillales</taxon>
        <taxon>Lactobacillaceae</taxon>
        <taxon>Lacticaseibacillus</taxon>
    </lineage>
</organism>
<dbReference type="KEGG" id="lcl:LOCK919_1131"/>
<dbReference type="PROSITE" id="PS50893">
    <property type="entry name" value="ABC_TRANSPORTER_2"/>
    <property type="match status" value="1"/>
</dbReference>
<name>A0AAP4JJI4_LACPA</name>
<evidence type="ECO:0000259" key="4">
    <source>
        <dbReference type="PROSITE" id="PS50893"/>
    </source>
</evidence>
<dbReference type="Gene3D" id="2.40.50.100">
    <property type="match status" value="1"/>
</dbReference>